<keyword evidence="3" id="KW-0804">Transcription</keyword>
<dbReference type="PANTHER" id="PTHR43537">
    <property type="entry name" value="TRANSCRIPTIONAL REGULATOR, GNTR FAMILY"/>
    <property type="match status" value="1"/>
</dbReference>
<evidence type="ECO:0000259" key="4">
    <source>
        <dbReference type="PROSITE" id="PS50949"/>
    </source>
</evidence>
<dbReference type="EMBL" id="MRCE01000059">
    <property type="protein sequence ID" value="OKH30764.1"/>
    <property type="molecule type" value="Genomic_DNA"/>
</dbReference>
<keyword evidence="1" id="KW-0805">Transcription regulation</keyword>
<organism evidence="5 6">
    <name type="scientific">[Phormidium ambiguum] IAM M-71</name>
    <dbReference type="NCBI Taxonomy" id="454136"/>
    <lineage>
        <taxon>Bacteria</taxon>
        <taxon>Bacillati</taxon>
        <taxon>Cyanobacteriota</taxon>
        <taxon>Cyanophyceae</taxon>
        <taxon>Oscillatoriophycideae</taxon>
        <taxon>Aerosakkonematales</taxon>
        <taxon>Aerosakkonemataceae</taxon>
        <taxon>Floridanema</taxon>
    </lineage>
</organism>
<dbReference type="RefSeq" id="WP_073597195.1">
    <property type="nucleotide sequence ID" value="NZ_MRCE01000059.1"/>
</dbReference>
<dbReference type="PANTHER" id="PTHR43537:SF45">
    <property type="entry name" value="GNTR FAMILY REGULATORY PROTEIN"/>
    <property type="match status" value="1"/>
</dbReference>
<name>A0A1U7I3S4_9CYAN</name>
<dbReference type="OrthoDB" id="114741at2"/>
<dbReference type="Proteomes" id="UP000185860">
    <property type="component" value="Unassembled WGS sequence"/>
</dbReference>
<dbReference type="Gene3D" id="1.20.120.530">
    <property type="entry name" value="GntR ligand-binding domain-like"/>
    <property type="match status" value="1"/>
</dbReference>
<dbReference type="InterPro" id="IPR008920">
    <property type="entry name" value="TF_FadR/GntR_C"/>
</dbReference>
<dbReference type="SUPFAM" id="SSF46785">
    <property type="entry name" value="Winged helix' DNA-binding domain"/>
    <property type="match status" value="1"/>
</dbReference>
<evidence type="ECO:0000256" key="3">
    <source>
        <dbReference type="ARBA" id="ARBA00023163"/>
    </source>
</evidence>
<evidence type="ECO:0000256" key="1">
    <source>
        <dbReference type="ARBA" id="ARBA00023015"/>
    </source>
</evidence>
<dbReference type="SMART" id="SM00895">
    <property type="entry name" value="FCD"/>
    <property type="match status" value="1"/>
</dbReference>
<comment type="caution">
    <text evidence="5">The sequence shown here is derived from an EMBL/GenBank/DDBJ whole genome shotgun (WGS) entry which is preliminary data.</text>
</comment>
<sequence>MSRFPKSLQRNQPLKEQAYQSLRKMILSGELAPGQRLVEAQLARDLQVSRTPIREALGQLLRESLVMTDGDQGLKVATFSAEDAAQLYECRIALERVSVTAACINATAAQLRKLNRLVQKSEKLTDTKPSQLLNFQLLDLDYQFHRLIAEMSGNLWLQTMLDQIFDKMMLLRIQTIQENQNVLDIRTEHTYIYDAIAQRNTEVAVEAVINHLKAAQERVVQELQRILLSDPKASSID</sequence>
<dbReference type="GO" id="GO:0003677">
    <property type="term" value="F:DNA binding"/>
    <property type="evidence" value="ECO:0007669"/>
    <property type="project" value="UniProtKB-KW"/>
</dbReference>
<evidence type="ECO:0000313" key="5">
    <source>
        <dbReference type="EMBL" id="OKH30764.1"/>
    </source>
</evidence>
<dbReference type="SMART" id="SM00345">
    <property type="entry name" value="HTH_GNTR"/>
    <property type="match status" value="1"/>
</dbReference>
<proteinExistence type="predicted"/>
<dbReference type="STRING" id="454136.NIES2119_30205"/>
<feature type="domain" description="HTH gntR-type" evidence="4">
    <location>
        <begin position="12"/>
        <end position="79"/>
    </location>
</feature>
<dbReference type="SUPFAM" id="SSF48008">
    <property type="entry name" value="GntR ligand-binding domain-like"/>
    <property type="match status" value="1"/>
</dbReference>
<reference evidence="5 6" key="1">
    <citation type="submission" date="2016-11" db="EMBL/GenBank/DDBJ databases">
        <title>Draft Genome Sequences of Nine Cyanobacterial Strains from Diverse Habitats.</title>
        <authorList>
            <person name="Zhu T."/>
            <person name="Hou S."/>
            <person name="Lu X."/>
            <person name="Hess W.R."/>
        </authorList>
    </citation>
    <scope>NUCLEOTIDE SEQUENCE [LARGE SCALE GENOMIC DNA]</scope>
    <source>
        <strain evidence="5 6">IAM M-71</strain>
    </source>
</reference>
<dbReference type="InterPro" id="IPR000524">
    <property type="entry name" value="Tscrpt_reg_HTH_GntR"/>
</dbReference>
<dbReference type="Pfam" id="PF00392">
    <property type="entry name" value="GntR"/>
    <property type="match status" value="1"/>
</dbReference>
<dbReference type="CDD" id="cd07377">
    <property type="entry name" value="WHTH_GntR"/>
    <property type="match status" value="1"/>
</dbReference>
<dbReference type="Pfam" id="PF07729">
    <property type="entry name" value="FCD"/>
    <property type="match status" value="1"/>
</dbReference>
<evidence type="ECO:0000256" key="2">
    <source>
        <dbReference type="ARBA" id="ARBA00023125"/>
    </source>
</evidence>
<dbReference type="Gene3D" id="1.10.10.10">
    <property type="entry name" value="Winged helix-like DNA-binding domain superfamily/Winged helix DNA-binding domain"/>
    <property type="match status" value="1"/>
</dbReference>
<evidence type="ECO:0000313" key="6">
    <source>
        <dbReference type="Proteomes" id="UP000185860"/>
    </source>
</evidence>
<gene>
    <name evidence="5" type="ORF">NIES2119_30205</name>
</gene>
<keyword evidence="2" id="KW-0238">DNA-binding</keyword>
<dbReference type="PROSITE" id="PS50949">
    <property type="entry name" value="HTH_GNTR"/>
    <property type="match status" value="1"/>
</dbReference>
<dbReference type="InterPro" id="IPR036388">
    <property type="entry name" value="WH-like_DNA-bd_sf"/>
</dbReference>
<accession>A0A1U7I3S4</accession>
<dbReference type="GO" id="GO:0003700">
    <property type="term" value="F:DNA-binding transcription factor activity"/>
    <property type="evidence" value="ECO:0007669"/>
    <property type="project" value="InterPro"/>
</dbReference>
<protein>
    <submittedName>
        <fullName evidence="5">Transcriptional regulator</fullName>
    </submittedName>
</protein>
<dbReference type="AlphaFoldDB" id="A0A1U7I3S4"/>
<dbReference type="InterPro" id="IPR036390">
    <property type="entry name" value="WH_DNA-bd_sf"/>
</dbReference>
<dbReference type="InterPro" id="IPR011711">
    <property type="entry name" value="GntR_C"/>
</dbReference>